<dbReference type="PANTHER" id="PTHR30591:SF1">
    <property type="entry name" value="RECBCD ENZYME SUBUNIT RECC"/>
    <property type="match status" value="1"/>
</dbReference>
<name>T1AJA5_9ZZZZ</name>
<dbReference type="GO" id="GO:0005524">
    <property type="term" value="F:ATP binding"/>
    <property type="evidence" value="ECO:0007669"/>
    <property type="project" value="UniProtKB-KW"/>
</dbReference>
<dbReference type="GO" id="GO:0006310">
    <property type="term" value="P:DNA recombination"/>
    <property type="evidence" value="ECO:0007669"/>
    <property type="project" value="TreeGrafter"/>
</dbReference>
<organism evidence="10">
    <name type="scientific">mine drainage metagenome</name>
    <dbReference type="NCBI Taxonomy" id="410659"/>
    <lineage>
        <taxon>unclassified sequences</taxon>
        <taxon>metagenomes</taxon>
        <taxon>ecological metagenomes</taxon>
    </lineage>
</organism>
<evidence type="ECO:0000256" key="7">
    <source>
        <dbReference type="ARBA" id="ARBA00023125"/>
    </source>
</evidence>
<accession>T1AJA5</accession>
<evidence type="ECO:0000256" key="6">
    <source>
        <dbReference type="ARBA" id="ARBA00022840"/>
    </source>
</evidence>
<dbReference type="Pfam" id="PF17946">
    <property type="entry name" value="RecC_C"/>
    <property type="match status" value="1"/>
</dbReference>
<evidence type="ECO:0000256" key="3">
    <source>
        <dbReference type="ARBA" id="ARBA00022763"/>
    </source>
</evidence>
<feature type="non-terminal residue" evidence="10">
    <location>
        <position position="211"/>
    </location>
</feature>
<dbReference type="InterPro" id="IPR041500">
    <property type="entry name" value="RecC_C"/>
</dbReference>
<dbReference type="PANTHER" id="PTHR30591">
    <property type="entry name" value="RECBCD ENZYME SUBUNIT RECC"/>
    <property type="match status" value="1"/>
</dbReference>
<keyword evidence="8" id="KW-0234">DNA repair</keyword>
<reference evidence="10" key="2">
    <citation type="journal article" date="2014" name="ISME J.">
        <title>Microbial stratification in low pH oxic and suboxic macroscopic growths along an acid mine drainage.</title>
        <authorList>
            <person name="Mendez-Garcia C."/>
            <person name="Mesa V."/>
            <person name="Sprenger R.R."/>
            <person name="Richter M."/>
            <person name="Diez M.S."/>
            <person name="Solano J."/>
            <person name="Bargiela R."/>
            <person name="Golyshina O.V."/>
            <person name="Manteca A."/>
            <person name="Ramos J.L."/>
            <person name="Gallego J.R."/>
            <person name="Llorente I."/>
            <person name="Martins Dos Santos V.A."/>
            <person name="Jensen O.N."/>
            <person name="Pelaez A.I."/>
            <person name="Sanchez J."/>
            <person name="Ferrer M."/>
        </authorList>
    </citation>
    <scope>NUCLEOTIDE SEQUENCE</scope>
</reference>
<reference evidence="10" key="1">
    <citation type="submission" date="2013-08" db="EMBL/GenBank/DDBJ databases">
        <authorList>
            <person name="Mendez C."/>
            <person name="Richter M."/>
            <person name="Ferrer M."/>
            <person name="Sanchez J."/>
        </authorList>
    </citation>
    <scope>NUCLEOTIDE SEQUENCE</scope>
</reference>
<dbReference type="GO" id="GO:0008854">
    <property type="term" value="F:exodeoxyribonuclease V activity"/>
    <property type="evidence" value="ECO:0007669"/>
    <property type="project" value="UniProtKB-EC"/>
</dbReference>
<keyword evidence="4 10" id="KW-0378">Hydrolase</keyword>
<dbReference type="Gene3D" id="3.40.50.300">
    <property type="entry name" value="P-loop containing nucleotide triphosphate hydrolases"/>
    <property type="match status" value="1"/>
</dbReference>
<keyword evidence="6" id="KW-0067">ATP-binding</keyword>
<dbReference type="AlphaFoldDB" id="T1AJA5"/>
<evidence type="ECO:0000259" key="9">
    <source>
        <dbReference type="Pfam" id="PF17946"/>
    </source>
</evidence>
<keyword evidence="2" id="KW-0547">Nucleotide-binding</keyword>
<evidence type="ECO:0000313" key="10">
    <source>
        <dbReference type="EMBL" id="EQD56588.1"/>
    </source>
</evidence>
<dbReference type="SUPFAM" id="SSF52980">
    <property type="entry name" value="Restriction endonuclease-like"/>
    <property type="match status" value="1"/>
</dbReference>
<keyword evidence="3" id="KW-0227">DNA damage</keyword>
<feature type="non-terminal residue" evidence="10">
    <location>
        <position position="1"/>
    </location>
</feature>
<dbReference type="InterPro" id="IPR027417">
    <property type="entry name" value="P-loop_NTPase"/>
</dbReference>
<gene>
    <name evidence="10" type="ORF">B1A_11460</name>
</gene>
<evidence type="ECO:0000256" key="1">
    <source>
        <dbReference type="ARBA" id="ARBA00022722"/>
    </source>
</evidence>
<evidence type="ECO:0000256" key="2">
    <source>
        <dbReference type="ARBA" id="ARBA00022741"/>
    </source>
</evidence>
<dbReference type="EMBL" id="AUZX01008201">
    <property type="protein sequence ID" value="EQD56588.1"/>
    <property type="molecule type" value="Genomic_DNA"/>
</dbReference>
<proteinExistence type="predicted"/>
<evidence type="ECO:0000256" key="5">
    <source>
        <dbReference type="ARBA" id="ARBA00022839"/>
    </source>
</evidence>
<feature type="domain" description="RecC C-terminal" evidence="9">
    <location>
        <begin position="135"/>
        <end position="197"/>
    </location>
</feature>
<dbReference type="GO" id="GO:0003677">
    <property type="term" value="F:DNA binding"/>
    <property type="evidence" value="ECO:0007669"/>
    <property type="project" value="UniProtKB-KW"/>
</dbReference>
<keyword evidence="7" id="KW-0238">DNA-binding</keyword>
<sequence length="211" mass="22297">SGDRSALQEDRYLFLEALMAARTALHLSYIAEDAAQGSARNPAAPLAELLAFLDDAHGLTGSAAPRPWRVQHALQPFAAVYFEQADATWQPDPALRSFAAAYVEAGGPSHAPAGAAPLLLPRAGLPAPALDADASSLAQLRAFLRKPAQATARQMLGITLPEIDDDAAGDEPLAPRTEPRQRVPAQLLAHALAQGHTELPTRAPEWLARSG</sequence>
<keyword evidence="1" id="KW-0540">Nuclease</keyword>
<dbReference type="SUPFAM" id="SSF52540">
    <property type="entry name" value="P-loop containing nucleoside triphosphate hydrolases"/>
    <property type="match status" value="1"/>
</dbReference>
<protein>
    <submittedName>
        <fullName evidence="10">Exodeoxyribonuclease V, RecC subunit</fullName>
        <ecNumber evidence="10">3.1.11.5</ecNumber>
    </submittedName>
</protein>
<keyword evidence="5" id="KW-0269">Exonuclease</keyword>
<dbReference type="InterPro" id="IPR011335">
    <property type="entry name" value="Restrct_endonuc-II-like"/>
</dbReference>
<dbReference type="EC" id="3.1.11.5" evidence="10"/>
<dbReference type="GO" id="GO:0006281">
    <property type="term" value="P:DNA repair"/>
    <property type="evidence" value="ECO:0007669"/>
    <property type="project" value="UniProtKB-KW"/>
</dbReference>
<evidence type="ECO:0000256" key="8">
    <source>
        <dbReference type="ARBA" id="ARBA00023204"/>
    </source>
</evidence>
<comment type="caution">
    <text evidence="10">The sequence shown here is derived from an EMBL/GenBank/DDBJ whole genome shotgun (WGS) entry which is preliminary data.</text>
</comment>
<evidence type="ECO:0000256" key="4">
    <source>
        <dbReference type="ARBA" id="ARBA00022801"/>
    </source>
</evidence>